<comment type="caution">
    <text evidence="3">The sequence shown here is derived from an EMBL/GenBank/DDBJ whole genome shotgun (WGS) entry which is preliminary data.</text>
</comment>
<dbReference type="STRING" id="1927124.BST13_14065"/>
<gene>
    <name evidence="3" type="ORF">BST13_14065</name>
</gene>
<dbReference type="Gene3D" id="3.20.20.100">
    <property type="entry name" value="NADP-dependent oxidoreductase domain"/>
    <property type="match status" value="1"/>
</dbReference>
<dbReference type="RefSeq" id="WP_083164637.1">
    <property type="nucleotide sequence ID" value="NZ_MVHF01000011.1"/>
</dbReference>
<name>A0A1X0B0D0_9MYCO</name>
<evidence type="ECO:0000313" key="4">
    <source>
        <dbReference type="Proteomes" id="UP000192448"/>
    </source>
</evidence>
<dbReference type="PANTHER" id="PTHR43364">
    <property type="entry name" value="NADH-SPECIFIC METHYLGLYOXAL REDUCTASE-RELATED"/>
    <property type="match status" value="1"/>
</dbReference>
<reference evidence="3 4" key="1">
    <citation type="submission" date="2017-02" db="EMBL/GenBank/DDBJ databases">
        <title>The new phylogeny of genus Mycobacterium.</title>
        <authorList>
            <person name="Tortoli E."/>
            <person name="Trovato A."/>
            <person name="Cirillo D.M."/>
        </authorList>
    </citation>
    <scope>NUCLEOTIDE SEQUENCE [LARGE SCALE GENOMIC DNA]</scope>
    <source>
        <strain evidence="3 4">RW6</strain>
    </source>
</reference>
<evidence type="ECO:0000313" key="3">
    <source>
        <dbReference type="EMBL" id="ORA35665.1"/>
    </source>
</evidence>
<sequence>MRYTTFGARTGLRVSELALGTANFGTSWPTGASFADAKTIFTIYAEAGGIFIDTADVYQFGQAETYLADLLGDERDNFVLASKFTQGDRPNPGVLRTGNSRKTIISAVEASLRRLRTDRLDLYWVHWPDFVTPIDEIIETLSLLITTGKILHAGFCNFPAWRVAHAVALSARSADIIAIQTEYSLAERSADRELLPMADALHLGVALYSPLGGGLLTGKYRHSSEGRLSTLGSVIQREDSDQKSAVVDAVVALATDLGCSPAQVAMAWELEHARRAATAVVPIIGPRTPAQLDDYLGGLHVTLDDAQFAHLSAVSAPHLGAPHDQAAASADANRGSTADQFLLGAPQP</sequence>
<dbReference type="InterPro" id="IPR023210">
    <property type="entry name" value="NADP_OxRdtase_dom"/>
</dbReference>
<keyword evidence="4" id="KW-1185">Reference proteome</keyword>
<accession>A0A1X0B0D0</accession>
<evidence type="ECO:0000259" key="2">
    <source>
        <dbReference type="Pfam" id="PF00248"/>
    </source>
</evidence>
<proteinExistence type="predicted"/>
<feature type="domain" description="NADP-dependent oxidoreductase" evidence="2">
    <location>
        <begin position="16"/>
        <end position="314"/>
    </location>
</feature>
<dbReference type="Pfam" id="PF00248">
    <property type="entry name" value="Aldo_ket_red"/>
    <property type="match status" value="1"/>
</dbReference>
<dbReference type="AlphaFoldDB" id="A0A1X0B0D0"/>
<keyword evidence="1" id="KW-0560">Oxidoreductase</keyword>
<dbReference type="PANTHER" id="PTHR43364:SF4">
    <property type="entry name" value="NAD(P)-LINKED OXIDOREDUCTASE SUPERFAMILY PROTEIN"/>
    <property type="match status" value="1"/>
</dbReference>
<dbReference type="OrthoDB" id="9768793at2"/>
<dbReference type="GO" id="GO:0016491">
    <property type="term" value="F:oxidoreductase activity"/>
    <property type="evidence" value="ECO:0007669"/>
    <property type="project" value="UniProtKB-KW"/>
</dbReference>
<dbReference type="EMBL" id="MVHF01000011">
    <property type="protein sequence ID" value="ORA35665.1"/>
    <property type="molecule type" value="Genomic_DNA"/>
</dbReference>
<dbReference type="GO" id="GO:0005829">
    <property type="term" value="C:cytosol"/>
    <property type="evidence" value="ECO:0007669"/>
    <property type="project" value="TreeGrafter"/>
</dbReference>
<protein>
    <submittedName>
        <fullName evidence="3">Oxidoreductase</fullName>
    </submittedName>
</protein>
<dbReference type="Proteomes" id="UP000192448">
    <property type="component" value="Unassembled WGS sequence"/>
</dbReference>
<evidence type="ECO:0000256" key="1">
    <source>
        <dbReference type="ARBA" id="ARBA00023002"/>
    </source>
</evidence>
<dbReference type="InterPro" id="IPR050523">
    <property type="entry name" value="AKR_Detox_Biosynth"/>
</dbReference>
<organism evidence="3 4">
    <name type="scientific">Mycobacterium aquaticum</name>
    <dbReference type="NCBI Taxonomy" id="1927124"/>
    <lineage>
        <taxon>Bacteria</taxon>
        <taxon>Bacillati</taxon>
        <taxon>Actinomycetota</taxon>
        <taxon>Actinomycetes</taxon>
        <taxon>Mycobacteriales</taxon>
        <taxon>Mycobacteriaceae</taxon>
        <taxon>Mycobacterium</taxon>
    </lineage>
</organism>
<dbReference type="SUPFAM" id="SSF51430">
    <property type="entry name" value="NAD(P)-linked oxidoreductase"/>
    <property type="match status" value="1"/>
</dbReference>
<dbReference type="InterPro" id="IPR036812">
    <property type="entry name" value="NAD(P)_OxRdtase_dom_sf"/>
</dbReference>